<reference evidence="3" key="1">
    <citation type="journal article" date="2020" name="Stud. Mycol.">
        <title>101 Dothideomycetes genomes: A test case for predicting lifestyles and emergence of pathogens.</title>
        <authorList>
            <person name="Haridas S."/>
            <person name="Albert R."/>
            <person name="Binder M."/>
            <person name="Bloem J."/>
            <person name="LaButti K."/>
            <person name="Salamov A."/>
            <person name="Andreopoulos B."/>
            <person name="Baker S."/>
            <person name="Barry K."/>
            <person name="Bills G."/>
            <person name="Bluhm B."/>
            <person name="Cannon C."/>
            <person name="Castanera R."/>
            <person name="Culley D."/>
            <person name="Daum C."/>
            <person name="Ezra D."/>
            <person name="Gonzalez J."/>
            <person name="Henrissat B."/>
            <person name="Kuo A."/>
            <person name="Liang C."/>
            <person name="Lipzen A."/>
            <person name="Lutzoni F."/>
            <person name="Magnuson J."/>
            <person name="Mondo S."/>
            <person name="Nolan M."/>
            <person name="Ohm R."/>
            <person name="Pangilinan J."/>
            <person name="Park H.-J."/>
            <person name="Ramirez L."/>
            <person name="Alfaro M."/>
            <person name="Sun H."/>
            <person name="Tritt A."/>
            <person name="Yoshinaga Y."/>
            <person name="Zwiers L.-H."/>
            <person name="Turgeon B."/>
            <person name="Goodwin S."/>
            <person name="Spatafora J."/>
            <person name="Crous P."/>
            <person name="Grigoriev I."/>
        </authorList>
    </citation>
    <scope>NUCLEOTIDE SEQUENCE [LARGE SCALE GENOMIC DNA]</scope>
    <source>
        <strain evidence="3">CBS 304.66</strain>
    </source>
</reference>
<sequence>MANTTHTQGWTPDPDGRGTISLLWSCLFTLFICTWIAVHPEVGDSKLGMKFLFMFMGLMAPEIWSMNAIWEIFEARELLKRMRKLGYKHWTLQHSFFADMGGFKLQVGEQTQLQNLTNDATKLWWMVKEGHVPVPEISKDELMDRSKEDSLAKAIAVLQAGWLLVQCIARAVQGLPITTLELTTMAFVFCTTISYAAWWKKPKDVQYPIIIKISALRPEITSSLDKVPGGLLVSGSQRDNFEIIAMSVVGTLFGCFHCIAWNWHFPTAMECLLWRVAAVMSTVALPIALPMFIFSIVRFFSCDGFRDSSKSMICQVMFHIVTLFYLLARVYLIVEVFISLRALPSDVYKSVEWVNFLPNIS</sequence>
<feature type="transmembrane region" description="Helical" evidence="1">
    <location>
        <begin position="276"/>
        <end position="300"/>
    </location>
</feature>
<organism evidence="2 3">
    <name type="scientific">Lojkania enalia</name>
    <dbReference type="NCBI Taxonomy" id="147567"/>
    <lineage>
        <taxon>Eukaryota</taxon>
        <taxon>Fungi</taxon>
        <taxon>Dikarya</taxon>
        <taxon>Ascomycota</taxon>
        <taxon>Pezizomycotina</taxon>
        <taxon>Dothideomycetes</taxon>
        <taxon>Pleosporomycetidae</taxon>
        <taxon>Pleosporales</taxon>
        <taxon>Pleosporales incertae sedis</taxon>
        <taxon>Lojkania</taxon>
    </lineage>
</organism>
<gene>
    <name evidence="2" type="ORF">CC78DRAFT_457383</name>
</gene>
<dbReference type="PANTHER" id="PTHR35043:SF7">
    <property type="entry name" value="TRANSCRIPTION FACTOR DOMAIN-CONTAINING PROTEIN"/>
    <property type="match status" value="1"/>
</dbReference>
<evidence type="ECO:0000256" key="1">
    <source>
        <dbReference type="SAM" id="Phobius"/>
    </source>
</evidence>
<proteinExistence type="predicted"/>
<feature type="transmembrane region" description="Helical" evidence="1">
    <location>
        <begin position="51"/>
        <end position="73"/>
    </location>
</feature>
<feature type="transmembrane region" description="Helical" evidence="1">
    <location>
        <begin position="177"/>
        <end position="198"/>
    </location>
</feature>
<dbReference type="AlphaFoldDB" id="A0A9P4KEU1"/>
<evidence type="ECO:0000313" key="3">
    <source>
        <dbReference type="Proteomes" id="UP000800093"/>
    </source>
</evidence>
<comment type="caution">
    <text evidence="2">The sequence shown here is derived from an EMBL/GenBank/DDBJ whole genome shotgun (WGS) entry which is preliminary data.</text>
</comment>
<feature type="transmembrane region" description="Helical" evidence="1">
    <location>
        <begin position="20"/>
        <end position="39"/>
    </location>
</feature>
<accession>A0A9P4KEU1</accession>
<protein>
    <submittedName>
        <fullName evidence="2">Uncharacterized protein</fullName>
    </submittedName>
</protein>
<keyword evidence="1" id="KW-0472">Membrane</keyword>
<evidence type="ECO:0000313" key="2">
    <source>
        <dbReference type="EMBL" id="KAF2267305.1"/>
    </source>
</evidence>
<keyword evidence="3" id="KW-1185">Reference proteome</keyword>
<name>A0A9P4KEU1_9PLEO</name>
<feature type="transmembrane region" description="Helical" evidence="1">
    <location>
        <begin position="243"/>
        <end position="264"/>
    </location>
</feature>
<keyword evidence="1" id="KW-0812">Transmembrane</keyword>
<keyword evidence="1" id="KW-1133">Transmembrane helix</keyword>
<dbReference type="Proteomes" id="UP000800093">
    <property type="component" value="Unassembled WGS sequence"/>
</dbReference>
<feature type="transmembrane region" description="Helical" evidence="1">
    <location>
        <begin position="312"/>
        <end position="334"/>
    </location>
</feature>
<dbReference type="PANTHER" id="PTHR35043">
    <property type="entry name" value="TRANSCRIPTION FACTOR DOMAIN-CONTAINING PROTEIN"/>
    <property type="match status" value="1"/>
</dbReference>
<dbReference type="EMBL" id="ML986592">
    <property type="protein sequence ID" value="KAF2267305.1"/>
    <property type="molecule type" value="Genomic_DNA"/>
</dbReference>
<dbReference type="OrthoDB" id="3061561at2759"/>